<evidence type="ECO:0000313" key="4">
    <source>
        <dbReference type="Proteomes" id="UP000289691"/>
    </source>
</evidence>
<evidence type="ECO:0000313" key="3">
    <source>
        <dbReference type="EMBL" id="RXK47052.1"/>
    </source>
</evidence>
<dbReference type="InterPro" id="IPR012340">
    <property type="entry name" value="NA-bd_OB-fold"/>
</dbReference>
<accession>A0A498KRJ7</accession>
<keyword evidence="1" id="KW-0175">Coiled coil</keyword>
<dbReference type="Gene3D" id="2.40.50.140">
    <property type="entry name" value="Nucleic acid-binding proteins"/>
    <property type="match status" value="1"/>
</dbReference>
<feature type="region of interest" description="Disordered" evidence="2">
    <location>
        <begin position="1"/>
        <end position="40"/>
    </location>
</feature>
<keyword evidence="3" id="KW-0238">DNA-binding</keyword>
<dbReference type="AlphaFoldDB" id="A0A498KRJ7"/>
<organism evidence="3 4">
    <name type="scientific">Halorientalis pallida</name>
    <dbReference type="NCBI Taxonomy" id="2479928"/>
    <lineage>
        <taxon>Archaea</taxon>
        <taxon>Methanobacteriati</taxon>
        <taxon>Methanobacteriota</taxon>
        <taxon>Stenosarchaea group</taxon>
        <taxon>Halobacteria</taxon>
        <taxon>Halobacteriales</taxon>
        <taxon>Haloarculaceae</taxon>
        <taxon>Halorientalis</taxon>
    </lineage>
</organism>
<dbReference type="SUPFAM" id="SSF50249">
    <property type="entry name" value="Nucleic acid-binding proteins"/>
    <property type="match status" value="1"/>
</dbReference>
<dbReference type="EMBL" id="RDFA01000007">
    <property type="protein sequence ID" value="RXK47052.1"/>
    <property type="molecule type" value="Genomic_DNA"/>
</dbReference>
<dbReference type="OrthoDB" id="170249at2157"/>
<proteinExistence type="predicted"/>
<dbReference type="GO" id="GO:0003677">
    <property type="term" value="F:DNA binding"/>
    <property type="evidence" value="ECO:0007669"/>
    <property type="project" value="UniProtKB-KW"/>
</dbReference>
<gene>
    <name evidence="3" type="ORF">EAF64_17915</name>
</gene>
<reference evidence="3 4" key="1">
    <citation type="submission" date="2019-01" db="EMBL/GenBank/DDBJ databases">
        <title>Halorientalis sp. F13-25 a new haloarchaeum isolated from hypersaline water.</title>
        <authorList>
            <person name="Ana D.-V."/>
            <person name="Cristina S.-P."/>
            <person name="Antonio V."/>
        </authorList>
    </citation>
    <scope>NUCLEOTIDE SEQUENCE [LARGE SCALE GENOMIC DNA]</scope>
    <source>
        <strain evidence="3 4">F13-25</strain>
    </source>
</reference>
<keyword evidence="4" id="KW-1185">Reference proteome</keyword>
<evidence type="ECO:0000256" key="2">
    <source>
        <dbReference type="SAM" id="MobiDB-lite"/>
    </source>
</evidence>
<sequence length="266" mass="29762">MADAQGQEDAVEENPELRPSVEQEIQGKVDTNHPDATPEGLTLEAEERMQAREEEITRTFQRVDRRVDSDREKRTQAVARSGSIKRRRSFEKRAASVDPWADPDRADARLQLSRAELAEVNQEAARVSEELRGWSRAAISRRLAERVVDGTDVASAVMTVFEELQMGPGQVIPIAALERVDDYEVDIEGTVSVLWESQSPKISQVGLIDDGTSETKFTSWRKSGQPIVEEGDRVRMRGVAKSWYQGRCSVALTGRSQVTILGDRPE</sequence>
<dbReference type="Proteomes" id="UP000289691">
    <property type="component" value="Unassembled WGS sequence"/>
</dbReference>
<feature type="coiled-coil region" evidence="1">
    <location>
        <begin position="110"/>
        <end position="137"/>
    </location>
</feature>
<comment type="caution">
    <text evidence="3">The sequence shown here is derived from an EMBL/GenBank/DDBJ whole genome shotgun (WGS) entry which is preliminary data.</text>
</comment>
<feature type="compositionally biased region" description="Basic and acidic residues" evidence="2">
    <location>
        <begin position="15"/>
        <end position="33"/>
    </location>
</feature>
<name>A0A498KRJ7_9EURY</name>
<evidence type="ECO:0000256" key="1">
    <source>
        <dbReference type="SAM" id="Coils"/>
    </source>
</evidence>
<protein>
    <submittedName>
        <fullName evidence="3">DNA-binding protein</fullName>
    </submittedName>
</protein>